<proteinExistence type="predicted"/>
<name>A0A368YKF6_9RHOB</name>
<dbReference type="EMBL" id="QPJL01000018">
    <property type="protein sequence ID" value="RCW80721.1"/>
    <property type="molecule type" value="Genomic_DNA"/>
</dbReference>
<accession>A0A368YKF6</accession>
<dbReference type="AlphaFoldDB" id="A0A368YKF6"/>
<comment type="caution">
    <text evidence="1">The sequence shown here is derived from an EMBL/GenBank/DDBJ whole genome shotgun (WGS) entry which is preliminary data.</text>
</comment>
<reference evidence="1 2" key="1">
    <citation type="submission" date="2018-07" db="EMBL/GenBank/DDBJ databases">
        <title>Genomic Encyclopedia of Type Strains, Phase III (KMG-III): the genomes of soil and plant-associated and newly described type strains.</title>
        <authorList>
            <person name="Whitman W."/>
        </authorList>
    </citation>
    <scope>NUCLEOTIDE SEQUENCE [LARGE SCALE GENOMIC DNA]</scope>
    <source>
        <strain evidence="1 2">CECT 8525</strain>
    </source>
</reference>
<keyword evidence="2" id="KW-1185">Reference proteome</keyword>
<protein>
    <submittedName>
        <fullName evidence="1">Uncharacterized protein</fullName>
    </submittedName>
</protein>
<dbReference type="Proteomes" id="UP000253345">
    <property type="component" value="Unassembled WGS sequence"/>
</dbReference>
<evidence type="ECO:0000313" key="2">
    <source>
        <dbReference type="Proteomes" id="UP000253345"/>
    </source>
</evidence>
<organism evidence="1 2">
    <name type="scientific">Paracoccus lutimaris</name>
    <dbReference type="NCBI Taxonomy" id="1490030"/>
    <lineage>
        <taxon>Bacteria</taxon>
        <taxon>Pseudomonadati</taxon>
        <taxon>Pseudomonadota</taxon>
        <taxon>Alphaproteobacteria</taxon>
        <taxon>Rhodobacterales</taxon>
        <taxon>Paracoccaceae</taxon>
        <taxon>Paracoccus</taxon>
    </lineage>
</organism>
<gene>
    <name evidence="1" type="ORF">DFP89_11838</name>
</gene>
<dbReference type="RefSeq" id="WP_147273319.1">
    <property type="nucleotide sequence ID" value="NZ_QPJL01000018.1"/>
</dbReference>
<dbReference type="OrthoDB" id="9805604at2"/>
<sequence>MSFERDVNNFPASWRGIVEKWSEFNAQYYDQNSDLPAWYVENSNSALFSAAAWVEGHQALCEVDVDKKIYPGTPGRPASYPGRMDIELIVDEKIYWVEAKRRAFTLSRESNYSFRHAFLATSVNEAHANARQCRSAAKKIDAKMASIVFFSGHIDPEAAEREQNSTPQMRAEMVAKEISLLRENMRSMAKEMGGRLFHSVSSQRDYRIYKDWQGYYWPAAFGLVAVIDE</sequence>
<evidence type="ECO:0000313" key="1">
    <source>
        <dbReference type="EMBL" id="RCW80721.1"/>
    </source>
</evidence>